<keyword evidence="4 6" id="KW-0055">Arginine biosynthesis</keyword>
<feature type="domain" description="Fumarate lyase N-terminal" evidence="7">
    <location>
        <begin position="53"/>
        <end position="307"/>
    </location>
</feature>
<evidence type="ECO:0000256" key="2">
    <source>
        <dbReference type="ARBA" id="ARBA00004941"/>
    </source>
</evidence>
<dbReference type="GO" id="GO:0004056">
    <property type="term" value="F:argininosuccinate lyase activity"/>
    <property type="evidence" value="ECO:0007669"/>
    <property type="project" value="UniProtKB-UniRule"/>
</dbReference>
<dbReference type="EC" id="4.3.2.1" evidence="3 6"/>
<dbReference type="EMBL" id="BMKS01000001">
    <property type="protein sequence ID" value="GGG17941.1"/>
    <property type="molecule type" value="Genomic_DNA"/>
</dbReference>
<keyword evidence="5 6" id="KW-0456">Lyase</keyword>
<comment type="pathway">
    <text evidence="2 6">Amino-acid biosynthesis; L-arginine biosynthesis; L-arginine from L-ornithine and carbamoyl phosphate: step 3/3.</text>
</comment>
<dbReference type="GO" id="GO:0042450">
    <property type="term" value="P:L-arginine biosynthetic process via ornithine"/>
    <property type="evidence" value="ECO:0007669"/>
    <property type="project" value="UniProtKB-UniRule"/>
</dbReference>
<dbReference type="Pfam" id="PF14698">
    <property type="entry name" value="ASL_C2"/>
    <property type="match status" value="1"/>
</dbReference>
<evidence type="ECO:0000256" key="6">
    <source>
        <dbReference type="HAMAP-Rule" id="MF_00006"/>
    </source>
</evidence>
<dbReference type="PRINTS" id="PR00145">
    <property type="entry name" value="ARGSUCLYASE"/>
</dbReference>
<proteinExistence type="inferred from homology"/>
<dbReference type="AlphaFoldDB" id="A0A8J2Z7W2"/>
<dbReference type="Gene3D" id="1.10.40.30">
    <property type="entry name" value="Fumarase/aspartase (C-terminal domain)"/>
    <property type="match status" value="1"/>
</dbReference>
<comment type="similarity">
    <text evidence="6">Belongs to the lyase 1 family. Argininosuccinate lyase subfamily.</text>
</comment>
<dbReference type="HAMAP" id="MF_00006">
    <property type="entry name" value="Arg_succ_lyase"/>
    <property type="match status" value="1"/>
</dbReference>
<gene>
    <name evidence="6" type="primary">argH</name>
    <name evidence="9" type="ORF">GCM10010964_02700</name>
</gene>
<keyword evidence="10" id="KW-1185">Reference proteome</keyword>
<protein>
    <recommendedName>
        <fullName evidence="3 6">Argininosuccinate lyase</fullName>
        <shortName evidence="6">ASAL</shortName>
        <ecNumber evidence="3 6">4.3.2.1</ecNumber>
    </recommendedName>
    <alternativeName>
        <fullName evidence="6">Arginosuccinase</fullName>
    </alternativeName>
</protein>
<dbReference type="Gene3D" id="1.10.275.10">
    <property type="entry name" value="Fumarase/aspartase (N-terminal domain)"/>
    <property type="match status" value="1"/>
</dbReference>
<dbReference type="InterPro" id="IPR008948">
    <property type="entry name" value="L-Aspartase-like"/>
</dbReference>
<dbReference type="SUPFAM" id="SSF48557">
    <property type="entry name" value="L-aspartase-like"/>
    <property type="match status" value="1"/>
</dbReference>
<accession>A0A8J2Z7W2</accession>
<feature type="domain" description="Argininosuccinate lyase C-terminal" evidence="8">
    <location>
        <begin position="373"/>
        <end position="448"/>
    </location>
</feature>
<evidence type="ECO:0000259" key="8">
    <source>
        <dbReference type="Pfam" id="PF14698"/>
    </source>
</evidence>
<dbReference type="InterPro" id="IPR029419">
    <property type="entry name" value="Arg_succ_lyase_C"/>
</dbReference>
<keyword evidence="6" id="KW-0028">Amino-acid biosynthesis</keyword>
<evidence type="ECO:0000256" key="4">
    <source>
        <dbReference type="ARBA" id="ARBA00022571"/>
    </source>
</evidence>
<dbReference type="PANTHER" id="PTHR43814">
    <property type="entry name" value="ARGININOSUCCINATE LYASE"/>
    <property type="match status" value="1"/>
</dbReference>
<dbReference type="RefSeq" id="WP_188897642.1">
    <property type="nucleotide sequence ID" value="NZ_BMKS01000001.1"/>
</dbReference>
<evidence type="ECO:0000313" key="9">
    <source>
        <dbReference type="EMBL" id="GGG17941.1"/>
    </source>
</evidence>
<evidence type="ECO:0000259" key="7">
    <source>
        <dbReference type="Pfam" id="PF00206"/>
    </source>
</evidence>
<evidence type="ECO:0000256" key="5">
    <source>
        <dbReference type="ARBA" id="ARBA00023239"/>
    </source>
</evidence>
<dbReference type="PRINTS" id="PR00149">
    <property type="entry name" value="FUMRATELYASE"/>
</dbReference>
<comment type="caution">
    <text evidence="9">The sequence shown here is derived from an EMBL/GenBank/DDBJ whole genome shotgun (WGS) entry which is preliminary data.</text>
</comment>
<comment type="subcellular location">
    <subcellularLocation>
        <location evidence="6">Cytoplasm</location>
    </subcellularLocation>
</comment>
<name>A0A8J2Z7W2_9PROT</name>
<evidence type="ECO:0000256" key="1">
    <source>
        <dbReference type="ARBA" id="ARBA00000985"/>
    </source>
</evidence>
<dbReference type="CDD" id="cd01359">
    <property type="entry name" value="Argininosuccinate_lyase"/>
    <property type="match status" value="1"/>
</dbReference>
<dbReference type="UniPathway" id="UPA00068">
    <property type="reaction ID" value="UER00114"/>
</dbReference>
<dbReference type="Proteomes" id="UP000597507">
    <property type="component" value="Unassembled WGS sequence"/>
</dbReference>
<dbReference type="Pfam" id="PF00206">
    <property type="entry name" value="Lyase_1"/>
    <property type="match status" value="1"/>
</dbReference>
<comment type="catalytic activity">
    <reaction evidence="1 6">
        <text>2-(N(omega)-L-arginino)succinate = fumarate + L-arginine</text>
        <dbReference type="Rhea" id="RHEA:24020"/>
        <dbReference type="ChEBI" id="CHEBI:29806"/>
        <dbReference type="ChEBI" id="CHEBI:32682"/>
        <dbReference type="ChEBI" id="CHEBI:57472"/>
        <dbReference type="EC" id="4.3.2.1"/>
    </reaction>
</comment>
<evidence type="ECO:0000313" key="10">
    <source>
        <dbReference type="Proteomes" id="UP000597507"/>
    </source>
</evidence>
<dbReference type="NCBIfam" id="TIGR00838">
    <property type="entry name" value="argH"/>
    <property type="match status" value="1"/>
</dbReference>
<keyword evidence="6" id="KW-0963">Cytoplasm</keyword>
<dbReference type="PANTHER" id="PTHR43814:SF1">
    <property type="entry name" value="ARGININOSUCCINATE LYASE"/>
    <property type="match status" value="1"/>
</dbReference>
<sequence length="513" mass="54206">MTEPEVSLRERVKEPPSAALVESYYRPAVARALAQVFDHEMWAHCAHALMLEHQGIVGREAVAALLGAVLDLAERGGDALAVDHRQEDLYSYVERAIVQRLGPDVGGRLHTGRSRNDLNATTWRMALRGALIEALRTLADLRATMLALAERHAAAVMPGYTHAQHAQPVTFGYWLLAAADVLARDHARLAGALARVDLCPLGAGALTTTAFPLDRALTAELLGFAAPLEIAYDAVSSRDDALEAVAAMAVLATFLSRLATDLYAWSTWEYGFVELADRHCAVSSIMPQKKNPVALEHIRAAAAAVQGALAAALGCARNTPFADVNDAVTAVNEPAMDAAARTRRILALLAEVLEGLTLRPGRMARAAAEGFGSATELADVIVRETGLSFRMAHNVVAAVVREAVEAGRSAETIRSADLDAAARALFGRGLGLREEAVAQALDPARNVAVRTVLGGPAPANMAAMGAARRRALEEDRAAVAAVAARVEAARARCLAEARAMAQSGRITSAQASS</sequence>
<dbReference type="InterPro" id="IPR000362">
    <property type="entry name" value="Fumarate_lyase_fam"/>
</dbReference>
<dbReference type="InterPro" id="IPR022761">
    <property type="entry name" value="Fumarate_lyase_N"/>
</dbReference>
<organism evidence="9 10">
    <name type="scientific">Caldovatus sediminis</name>
    <dbReference type="NCBI Taxonomy" id="2041189"/>
    <lineage>
        <taxon>Bacteria</taxon>
        <taxon>Pseudomonadati</taxon>
        <taxon>Pseudomonadota</taxon>
        <taxon>Alphaproteobacteria</taxon>
        <taxon>Acetobacterales</taxon>
        <taxon>Roseomonadaceae</taxon>
        <taxon>Caldovatus</taxon>
    </lineage>
</organism>
<dbReference type="InterPro" id="IPR009049">
    <property type="entry name" value="Argininosuccinate_lyase"/>
</dbReference>
<evidence type="ECO:0000256" key="3">
    <source>
        <dbReference type="ARBA" id="ARBA00012338"/>
    </source>
</evidence>
<dbReference type="Gene3D" id="1.20.200.10">
    <property type="entry name" value="Fumarase/aspartase (Central domain)"/>
    <property type="match status" value="1"/>
</dbReference>
<reference evidence="9 10" key="1">
    <citation type="journal article" date="2014" name="Int. J. Syst. Evol. Microbiol.">
        <title>Complete genome sequence of Corynebacterium casei LMG S-19264T (=DSM 44701T), isolated from a smear-ripened cheese.</title>
        <authorList>
            <consortium name="US DOE Joint Genome Institute (JGI-PGF)"/>
            <person name="Walter F."/>
            <person name="Albersmeier A."/>
            <person name="Kalinowski J."/>
            <person name="Ruckert C."/>
        </authorList>
    </citation>
    <scope>NUCLEOTIDE SEQUENCE [LARGE SCALE GENOMIC DNA]</scope>
    <source>
        <strain evidence="9 10">CGMCC 1.16330</strain>
    </source>
</reference>
<dbReference type="InterPro" id="IPR024083">
    <property type="entry name" value="Fumarase/histidase_N"/>
</dbReference>
<dbReference type="GO" id="GO:0005829">
    <property type="term" value="C:cytosol"/>
    <property type="evidence" value="ECO:0007669"/>
    <property type="project" value="TreeGrafter"/>
</dbReference>